<feature type="transmembrane region" description="Helical" evidence="1">
    <location>
        <begin position="28"/>
        <end position="52"/>
    </location>
</feature>
<dbReference type="AlphaFoldDB" id="A0A6M3LSI3"/>
<protein>
    <submittedName>
        <fullName evidence="2">Uncharacterized protein</fullName>
    </submittedName>
</protein>
<accession>A0A6M3LSI3</accession>
<proteinExistence type="predicted"/>
<feature type="transmembrane region" description="Helical" evidence="1">
    <location>
        <begin position="72"/>
        <end position="90"/>
    </location>
</feature>
<keyword evidence="1" id="KW-0812">Transmembrane</keyword>
<keyword evidence="1" id="KW-1133">Transmembrane helix</keyword>
<gene>
    <name evidence="2" type="ORF">MM171A02020_0009</name>
</gene>
<evidence type="ECO:0000313" key="2">
    <source>
        <dbReference type="EMBL" id="QJA98287.1"/>
    </source>
</evidence>
<organism evidence="2">
    <name type="scientific">viral metagenome</name>
    <dbReference type="NCBI Taxonomy" id="1070528"/>
    <lineage>
        <taxon>unclassified sequences</taxon>
        <taxon>metagenomes</taxon>
        <taxon>organismal metagenomes</taxon>
    </lineage>
</organism>
<sequence length="209" mass="23513">MTRRYRHTATEYLPQPPRTHTVTVRAKVVVPVLHAFFIGLAVAVLAVVVVGWIGPRRFGLEGRQLREAMGSWASSCGGVAWCASTIAFILQERPQRERVTVEELPEPGPEPSRPEVRSRIIAYEDPGGKRQRHFELPVSDDKMRRVAQAVLWQGKNFSRPVLCGELGILTQGEYRKLAASLTAGRMLVLMADNHHELLAAGRRMLRRFL</sequence>
<dbReference type="EMBL" id="MT143568">
    <property type="protein sequence ID" value="QJA98287.1"/>
    <property type="molecule type" value="Genomic_DNA"/>
</dbReference>
<evidence type="ECO:0000256" key="1">
    <source>
        <dbReference type="SAM" id="Phobius"/>
    </source>
</evidence>
<name>A0A6M3LSI3_9ZZZZ</name>
<reference evidence="2" key="1">
    <citation type="submission" date="2020-03" db="EMBL/GenBank/DDBJ databases">
        <title>The deep terrestrial virosphere.</title>
        <authorList>
            <person name="Holmfeldt K."/>
            <person name="Nilsson E."/>
            <person name="Simone D."/>
            <person name="Lopez-Fernandez M."/>
            <person name="Wu X."/>
            <person name="de Brujin I."/>
            <person name="Lundin D."/>
            <person name="Andersson A."/>
            <person name="Bertilsson S."/>
            <person name="Dopson M."/>
        </authorList>
    </citation>
    <scope>NUCLEOTIDE SEQUENCE</scope>
    <source>
        <strain evidence="2">MM171A02020</strain>
    </source>
</reference>
<keyword evidence="1" id="KW-0472">Membrane</keyword>